<sequence length="129" mass="15243">MQLLQTVVVKQILTEHSKTELMQNYESRKDNLLKECDQLRFEGRKLAKNKKYNPTKVQSHYEKEIVKREEKIKILEFQLEQLHILPIGSELKEREVQAIVDIKIGDKWEDLNSNTIIIKDGIVDEIRQG</sequence>
<keyword evidence="2" id="KW-1185">Reference proteome</keyword>
<dbReference type="Proteomes" id="UP001516662">
    <property type="component" value="Unassembled WGS sequence"/>
</dbReference>
<name>A0ABR9QJT6_9BACI</name>
<reference evidence="1 2" key="1">
    <citation type="submission" date="2020-10" db="EMBL/GenBank/DDBJ databases">
        <title>Bacillus sp. HD4P25, an endophyte from a halophyte.</title>
        <authorList>
            <person name="Sun J.-Q."/>
        </authorList>
    </citation>
    <scope>NUCLEOTIDE SEQUENCE [LARGE SCALE GENOMIC DNA]</scope>
    <source>
        <strain evidence="1 2">YIM 93174</strain>
    </source>
</reference>
<organism evidence="1 2">
    <name type="scientific">Litchfieldia luteola</name>
    <dbReference type="NCBI Taxonomy" id="682179"/>
    <lineage>
        <taxon>Bacteria</taxon>
        <taxon>Bacillati</taxon>
        <taxon>Bacillota</taxon>
        <taxon>Bacilli</taxon>
        <taxon>Bacillales</taxon>
        <taxon>Bacillaceae</taxon>
        <taxon>Litchfieldia</taxon>
    </lineage>
</organism>
<comment type="caution">
    <text evidence="1">The sequence shown here is derived from an EMBL/GenBank/DDBJ whole genome shotgun (WGS) entry which is preliminary data.</text>
</comment>
<proteinExistence type="predicted"/>
<evidence type="ECO:0000313" key="1">
    <source>
        <dbReference type="EMBL" id="MBE4908752.1"/>
    </source>
</evidence>
<evidence type="ECO:0000313" key="2">
    <source>
        <dbReference type="Proteomes" id="UP001516662"/>
    </source>
</evidence>
<accession>A0ABR9QJT6</accession>
<dbReference type="RefSeq" id="WP_193536701.1">
    <property type="nucleotide sequence ID" value="NZ_JADCLJ010000020.1"/>
</dbReference>
<protein>
    <submittedName>
        <fullName evidence="1">YlqD family protein</fullName>
    </submittedName>
</protein>
<dbReference type="InterPro" id="IPR021297">
    <property type="entry name" value="YlqD"/>
</dbReference>
<dbReference type="EMBL" id="JADCLJ010000020">
    <property type="protein sequence ID" value="MBE4908752.1"/>
    <property type="molecule type" value="Genomic_DNA"/>
</dbReference>
<dbReference type="Gene3D" id="6.10.140.1110">
    <property type="match status" value="1"/>
</dbReference>
<dbReference type="Pfam" id="PF11068">
    <property type="entry name" value="YlqD"/>
    <property type="match status" value="1"/>
</dbReference>
<gene>
    <name evidence="1" type="ORF">IMZ08_11860</name>
</gene>